<keyword evidence="1" id="KW-1133">Transmembrane helix</keyword>
<dbReference type="STRING" id="407022.SAMN05661044_04230"/>
<name>A0A1H7VLS0_OLID1</name>
<feature type="transmembrane region" description="Helical" evidence="1">
    <location>
        <begin position="53"/>
        <end position="72"/>
    </location>
</feature>
<evidence type="ECO:0000313" key="2">
    <source>
        <dbReference type="EMBL" id="SEM09728.1"/>
    </source>
</evidence>
<feature type="transmembrane region" description="Helical" evidence="1">
    <location>
        <begin position="20"/>
        <end position="41"/>
    </location>
</feature>
<dbReference type="AlphaFoldDB" id="A0A1H7VLS0"/>
<dbReference type="Proteomes" id="UP000199421">
    <property type="component" value="Unassembled WGS sequence"/>
</dbReference>
<protein>
    <submittedName>
        <fullName evidence="2">Uncharacterized protein</fullName>
    </submittedName>
</protein>
<keyword evidence="3" id="KW-1185">Reference proteome</keyword>
<sequence>MLESRNNNTNKQKSPSKRFLSILGLFMFGFYFVLGLIIIFWEDFPLSLDRTYRILFGILLIVYSFLRFARLWQNQRLERKRYR</sequence>
<accession>A0A1H7VLS0</accession>
<organism evidence="2 3">
    <name type="scientific">Olivibacter domesticus</name>
    <name type="common">Pseudosphingobacterium domesticum</name>
    <dbReference type="NCBI Taxonomy" id="407022"/>
    <lineage>
        <taxon>Bacteria</taxon>
        <taxon>Pseudomonadati</taxon>
        <taxon>Bacteroidota</taxon>
        <taxon>Sphingobacteriia</taxon>
        <taxon>Sphingobacteriales</taxon>
        <taxon>Sphingobacteriaceae</taxon>
        <taxon>Olivibacter</taxon>
    </lineage>
</organism>
<evidence type="ECO:0000313" key="3">
    <source>
        <dbReference type="Proteomes" id="UP000199421"/>
    </source>
</evidence>
<proteinExistence type="predicted"/>
<reference evidence="3" key="1">
    <citation type="submission" date="2016-10" db="EMBL/GenBank/DDBJ databases">
        <authorList>
            <person name="Varghese N."/>
            <person name="Submissions S."/>
        </authorList>
    </citation>
    <scope>NUCLEOTIDE SEQUENCE [LARGE SCALE GENOMIC DNA]</scope>
    <source>
        <strain evidence="3">DSM 18733</strain>
    </source>
</reference>
<gene>
    <name evidence="2" type="ORF">SAMN05661044_04230</name>
</gene>
<keyword evidence="1" id="KW-0472">Membrane</keyword>
<keyword evidence="1" id="KW-0812">Transmembrane</keyword>
<dbReference type="OrthoDB" id="1376970at2"/>
<evidence type="ECO:0000256" key="1">
    <source>
        <dbReference type="SAM" id="Phobius"/>
    </source>
</evidence>
<dbReference type="EMBL" id="FOAF01000007">
    <property type="protein sequence ID" value="SEM09728.1"/>
    <property type="molecule type" value="Genomic_DNA"/>
</dbReference>